<protein>
    <submittedName>
        <fullName evidence="3">Uncharacterized protein</fullName>
    </submittedName>
</protein>
<dbReference type="RefSeq" id="XP_001008303.1">
    <property type="nucleotide sequence ID" value="XM_001008303.1"/>
</dbReference>
<organism evidence="3 4">
    <name type="scientific">Tetrahymena thermophila (strain SB210)</name>
    <dbReference type="NCBI Taxonomy" id="312017"/>
    <lineage>
        <taxon>Eukaryota</taxon>
        <taxon>Sar</taxon>
        <taxon>Alveolata</taxon>
        <taxon>Ciliophora</taxon>
        <taxon>Intramacronucleata</taxon>
        <taxon>Oligohymenophorea</taxon>
        <taxon>Hymenostomatida</taxon>
        <taxon>Tetrahymenina</taxon>
        <taxon>Tetrahymenidae</taxon>
        <taxon>Tetrahymena</taxon>
    </lineage>
</organism>
<feature type="coiled-coil region" evidence="1">
    <location>
        <begin position="585"/>
        <end position="619"/>
    </location>
</feature>
<dbReference type="InParanoid" id="Q22RR4"/>
<evidence type="ECO:0000313" key="3">
    <source>
        <dbReference type="EMBL" id="EAR88058.1"/>
    </source>
</evidence>
<evidence type="ECO:0000313" key="4">
    <source>
        <dbReference type="Proteomes" id="UP000009168"/>
    </source>
</evidence>
<feature type="region of interest" description="Disordered" evidence="2">
    <location>
        <begin position="313"/>
        <end position="358"/>
    </location>
</feature>
<proteinExistence type="predicted"/>
<feature type="region of interest" description="Disordered" evidence="2">
    <location>
        <begin position="219"/>
        <end position="251"/>
    </location>
</feature>
<dbReference type="Proteomes" id="UP000009168">
    <property type="component" value="Unassembled WGS sequence"/>
</dbReference>
<dbReference type="HOGENOM" id="CLU_441816_0_0_1"/>
<feature type="coiled-coil region" evidence="1">
    <location>
        <begin position="477"/>
        <end position="553"/>
    </location>
</feature>
<dbReference type="AlphaFoldDB" id="Q22RR4"/>
<feature type="compositionally biased region" description="Low complexity" evidence="2">
    <location>
        <begin position="229"/>
        <end position="251"/>
    </location>
</feature>
<gene>
    <name evidence="3" type="ORF">TTHERM_00013240</name>
</gene>
<feature type="region of interest" description="Disordered" evidence="2">
    <location>
        <begin position="173"/>
        <end position="198"/>
    </location>
</feature>
<evidence type="ECO:0000256" key="1">
    <source>
        <dbReference type="SAM" id="Coils"/>
    </source>
</evidence>
<dbReference type="KEGG" id="tet:TTHERM_00013240"/>
<dbReference type="GeneID" id="7823204"/>
<keyword evidence="1" id="KW-0175">Coiled coil</keyword>
<feature type="compositionally biased region" description="Basic and acidic residues" evidence="2">
    <location>
        <begin position="425"/>
        <end position="438"/>
    </location>
</feature>
<sequence>MTELIQLDGLKFSSENLSELGGKQGVGSFFQCCCYVDPSKWATEQQIHKAIYTILQSRNMFPKRSHEVMLKVEQCRSQSEIIFQTPNRNSFPTSQSRLPTQRILNQDLERYLSDPNPFINQDHFLQESQKETTCDVTSQDILSCIDQNNNNLNNNANIHLFYQMAMNQQNQNDQRGLNNQMNDQSGLNNQISNSSDQQHQNGLIVQNQVAFLDIQQQDTNYQEEQKENQQPSSFSSSQQNKLPPLNNLNVNNENNQMFQQQNFNLEQSQINQNQENLSWQTDEINEKIDESLKNQSFQSLIVGKDNIQKKIGEEQEKEKTKPNNFIQDIQINKPAAQDDIEAKREEGEEKEENKSNNSIQDILIKKLVEQDNIETKIEEGEENKENESKNNVQTIQNNNSFNDEESEIYCQIHQNNTQRSSNKLKNTDDSRNQGESKLQESNLSDSDIKYEEQKDHIQDIHQMKTVDMQQEKEQVYNEQTNYQIQMLRKEIKLEKQKNHQLLKEKKKDKHELSILKSSATQYIMENSELKQQVIELKNEVIELKKELAQTEVANFNEDILSQNIAQFELMQQKEKSSDIYKDLYIKELEQTKQQNREEILFLKNQMLEILKQIQQSQQK</sequence>
<name>Q22RR4_TETTS</name>
<dbReference type="EMBL" id="GG662845">
    <property type="protein sequence ID" value="EAR88058.1"/>
    <property type="molecule type" value="Genomic_DNA"/>
</dbReference>
<feature type="compositionally biased region" description="Polar residues" evidence="2">
    <location>
        <begin position="414"/>
        <end position="424"/>
    </location>
</feature>
<keyword evidence="4" id="KW-1185">Reference proteome</keyword>
<accession>Q22RR4</accession>
<feature type="region of interest" description="Disordered" evidence="2">
    <location>
        <begin position="414"/>
        <end position="447"/>
    </location>
</feature>
<reference evidence="4" key="1">
    <citation type="journal article" date="2006" name="PLoS Biol.">
        <title>Macronuclear genome sequence of the ciliate Tetrahymena thermophila, a model eukaryote.</title>
        <authorList>
            <person name="Eisen J.A."/>
            <person name="Coyne R.S."/>
            <person name="Wu M."/>
            <person name="Wu D."/>
            <person name="Thiagarajan M."/>
            <person name="Wortman J.R."/>
            <person name="Badger J.H."/>
            <person name="Ren Q."/>
            <person name="Amedeo P."/>
            <person name="Jones K.M."/>
            <person name="Tallon L.J."/>
            <person name="Delcher A.L."/>
            <person name="Salzberg S.L."/>
            <person name="Silva J.C."/>
            <person name="Haas B.J."/>
            <person name="Majoros W.H."/>
            <person name="Farzad M."/>
            <person name="Carlton J.M."/>
            <person name="Smith R.K. Jr."/>
            <person name="Garg J."/>
            <person name="Pearlman R.E."/>
            <person name="Karrer K.M."/>
            <person name="Sun L."/>
            <person name="Manning G."/>
            <person name="Elde N.C."/>
            <person name="Turkewitz A.P."/>
            <person name="Asai D.J."/>
            <person name="Wilkes D.E."/>
            <person name="Wang Y."/>
            <person name="Cai H."/>
            <person name="Collins K."/>
            <person name="Stewart B.A."/>
            <person name="Lee S.R."/>
            <person name="Wilamowska K."/>
            <person name="Weinberg Z."/>
            <person name="Ruzzo W.L."/>
            <person name="Wloga D."/>
            <person name="Gaertig J."/>
            <person name="Frankel J."/>
            <person name="Tsao C.-C."/>
            <person name="Gorovsky M.A."/>
            <person name="Keeling P.J."/>
            <person name="Waller R.F."/>
            <person name="Patron N.J."/>
            <person name="Cherry J.M."/>
            <person name="Stover N.A."/>
            <person name="Krieger C.J."/>
            <person name="del Toro C."/>
            <person name="Ryder H.F."/>
            <person name="Williamson S.C."/>
            <person name="Barbeau R.A."/>
            <person name="Hamilton E.P."/>
            <person name="Orias E."/>
        </authorList>
    </citation>
    <scope>NUCLEOTIDE SEQUENCE [LARGE SCALE GENOMIC DNA]</scope>
    <source>
        <strain evidence="4">SB210</strain>
    </source>
</reference>
<evidence type="ECO:0000256" key="2">
    <source>
        <dbReference type="SAM" id="MobiDB-lite"/>
    </source>
</evidence>
<feature type="compositionally biased region" description="Basic and acidic residues" evidence="2">
    <location>
        <begin position="340"/>
        <end position="354"/>
    </location>
</feature>